<comment type="caution">
    <text evidence="1">The sequence shown here is derived from an EMBL/GenBank/DDBJ whole genome shotgun (WGS) entry which is preliminary data.</text>
</comment>
<dbReference type="AlphaFoldDB" id="A0AA38PZ37"/>
<evidence type="ECO:0000313" key="1">
    <source>
        <dbReference type="EMBL" id="KAJ3984418.1"/>
    </source>
</evidence>
<name>A0AA38PZ37_9AGAR</name>
<protein>
    <submittedName>
        <fullName evidence="1">Uncharacterized protein</fullName>
    </submittedName>
</protein>
<evidence type="ECO:0000313" key="2">
    <source>
        <dbReference type="Proteomes" id="UP001163850"/>
    </source>
</evidence>
<accession>A0AA38PZ37</accession>
<reference evidence="1" key="1">
    <citation type="submission" date="2022-08" db="EMBL/GenBank/DDBJ databases">
        <authorList>
            <consortium name="DOE Joint Genome Institute"/>
            <person name="Min B."/>
            <person name="Riley R."/>
            <person name="Sierra-Patev S."/>
            <person name="Naranjo-Ortiz M."/>
            <person name="Looney B."/>
            <person name="Konkel Z."/>
            <person name="Slot J.C."/>
            <person name="Sakamoto Y."/>
            <person name="Steenwyk J.L."/>
            <person name="Rokas A."/>
            <person name="Carro J."/>
            <person name="Camarero S."/>
            <person name="Ferreira P."/>
            <person name="Molpeceres G."/>
            <person name="Ruiz-Duenas F.J."/>
            <person name="Serrano A."/>
            <person name="Henrissat B."/>
            <person name="Drula E."/>
            <person name="Hughes K.W."/>
            <person name="Mata J.L."/>
            <person name="Ishikawa N.K."/>
            <person name="Vargas-Isla R."/>
            <person name="Ushijima S."/>
            <person name="Smith C.A."/>
            <person name="Ahrendt S."/>
            <person name="Andreopoulos W."/>
            <person name="He G."/>
            <person name="Labutti K."/>
            <person name="Lipzen A."/>
            <person name="Ng V."/>
            <person name="Sandor L."/>
            <person name="Barry K."/>
            <person name="Martinez A.T."/>
            <person name="Xiao Y."/>
            <person name="Gibbons J.G."/>
            <person name="Terashima K."/>
            <person name="Hibbett D.S."/>
            <person name="Grigoriev I.V."/>
        </authorList>
    </citation>
    <scope>NUCLEOTIDE SEQUENCE</scope>
    <source>
        <strain evidence="1">TFB7829</strain>
    </source>
</reference>
<dbReference type="EMBL" id="MU801989">
    <property type="protein sequence ID" value="KAJ3984418.1"/>
    <property type="molecule type" value="Genomic_DNA"/>
</dbReference>
<proteinExistence type="predicted"/>
<sequence>MRVIRAFKNIAKWVSKKDENRCQHLEKSRLGFRAADTSPHNLALHQNLRPLLELPNSRLADLPQSILDELIAAFSDLVFHWAHDRLGILDSHIVRGFVCHVIASLEHRLPSDCKRLVYLLCDLLPNPCRHRVRHYLGHLCLDGICDRTLNILSCRNRELLRHLGDDMLGRGRSEGTECGFKCCLVPESAKNPDRIRLGNHLELHPACFAEQCRNFGGVGGDFDA</sequence>
<organism evidence="1 2">
    <name type="scientific">Lentinula detonsa</name>
    <dbReference type="NCBI Taxonomy" id="2804962"/>
    <lineage>
        <taxon>Eukaryota</taxon>
        <taxon>Fungi</taxon>
        <taxon>Dikarya</taxon>
        <taxon>Basidiomycota</taxon>
        <taxon>Agaricomycotina</taxon>
        <taxon>Agaricomycetes</taxon>
        <taxon>Agaricomycetidae</taxon>
        <taxon>Agaricales</taxon>
        <taxon>Marasmiineae</taxon>
        <taxon>Omphalotaceae</taxon>
        <taxon>Lentinula</taxon>
    </lineage>
</organism>
<gene>
    <name evidence="1" type="ORF">F5890DRAFT_41893</name>
</gene>
<dbReference type="Proteomes" id="UP001163850">
    <property type="component" value="Unassembled WGS sequence"/>
</dbReference>